<name>A0A147KC82_9BACI</name>
<dbReference type="PATRIC" id="fig|1150625.3.peg.303"/>
<keyword evidence="9" id="KW-1133">Transmembrane helix</keyword>
<sequence length="439" mass="49766">MSKKSKTKVVLFFFVILCVIALFNVFIYYFNIQKTVNVSVANQGIEVASGIAINIDRDSLESFLASKKKSREFSEIQRYLLDSRQKSGAMYVYLFEVSEEGDAETLIVGWPRGTEVSFPIGFETNLEQEYVNKAKDGESFYTRIIEHPPYGAYITSAAPIIGKDGSVLAYIGVDNSIALTDQISSDVMKNSLMMMVYQGLIVFILFGIYLMMDRWYQNYTRHEVEDVEETFLAEVQSVLSTVRSLRHDFLNHVQVIHGLLRLDRQEAAMDYIMSISEEVRNVGRLPYSLQNPVLLALLQIKAIQAKNQQIMFDTNIEDHLYEGVKSSDLMKILSNLLDNAMEATVVLQEEERYIQLQMKEEFGVVKIKVKNSGSSIEKSHLSHVFQSGFSTKRETKDKSVRGQGLFIVSSVVNQYNGTVDISREGGLTVFSVTLKKRIG</sequence>
<dbReference type="GO" id="GO:0042802">
    <property type="term" value="F:identical protein binding"/>
    <property type="evidence" value="ECO:0007669"/>
    <property type="project" value="TreeGrafter"/>
</dbReference>
<dbReference type="Gene3D" id="3.30.565.10">
    <property type="entry name" value="Histidine kinase-like ATPase, C-terminal domain"/>
    <property type="match status" value="1"/>
</dbReference>
<dbReference type="EC" id="2.7.13.3" evidence="2"/>
<dbReference type="InterPro" id="IPR005467">
    <property type="entry name" value="His_kinase_dom"/>
</dbReference>
<feature type="transmembrane region" description="Helical" evidence="9">
    <location>
        <begin position="192"/>
        <end position="212"/>
    </location>
</feature>
<keyword evidence="4" id="KW-0808">Transferase</keyword>
<dbReference type="GO" id="GO:0000155">
    <property type="term" value="F:phosphorelay sensor kinase activity"/>
    <property type="evidence" value="ECO:0007669"/>
    <property type="project" value="InterPro"/>
</dbReference>
<evidence type="ECO:0000256" key="5">
    <source>
        <dbReference type="ARBA" id="ARBA00022741"/>
    </source>
</evidence>
<dbReference type="PANTHER" id="PTHR40448">
    <property type="entry name" value="TWO-COMPONENT SENSOR HISTIDINE KINASE"/>
    <property type="match status" value="1"/>
</dbReference>
<dbReference type="PANTHER" id="PTHR40448:SF1">
    <property type="entry name" value="TWO-COMPONENT SENSOR HISTIDINE KINASE"/>
    <property type="match status" value="1"/>
</dbReference>
<dbReference type="EMBL" id="LDYG01000003">
    <property type="protein sequence ID" value="KUP09131.1"/>
    <property type="molecule type" value="Genomic_DNA"/>
</dbReference>
<dbReference type="InterPro" id="IPR016120">
    <property type="entry name" value="Sig_transdc_His_kin_SpoOB"/>
</dbReference>
<comment type="catalytic activity">
    <reaction evidence="1">
        <text>ATP + protein L-histidine = ADP + protein N-phospho-L-histidine.</text>
        <dbReference type="EC" id="2.7.13.3"/>
    </reaction>
</comment>
<dbReference type="InterPro" id="IPR004358">
    <property type="entry name" value="Sig_transdc_His_kin-like_C"/>
</dbReference>
<dbReference type="Proteomes" id="UP000074108">
    <property type="component" value="Unassembled WGS sequence"/>
</dbReference>
<keyword evidence="7" id="KW-0067">ATP-binding</keyword>
<dbReference type="SUPFAM" id="SSF55874">
    <property type="entry name" value="ATPase domain of HSP90 chaperone/DNA topoisomerase II/histidine kinase"/>
    <property type="match status" value="1"/>
</dbReference>
<keyword evidence="5" id="KW-0547">Nucleotide-binding</keyword>
<evidence type="ECO:0000256" key="1">
    <source>
        <dbReference type="ARBA" id="ARBA00000085"/>
    </source>
</evidence>
<dbReference type="InterPro" id="IPR003594">
    <property type="entry name" value="HATPase_dom"/>
</dbReference>
<dbReference type="GO" id="GO:0005524">
    <property type="term" value="F:ATP binding"/>
    <property type="evidence" value="ECO:0007669"/>
    <property type="project" value="UniProtKB-KW"/>
</dbReference>
<gene>
    <name evidence="11" type="ORF">Q75_01450</name>
</gene>
<dbReference type="Pfam" id="PF14689">
    <property type="entry name" value="SPOB_a"/>
    <property type="match status" value="1"/>
</dbReference>
<dbReference type="InterPro" id="IPR039506">
    <property type="entry name" value="SPOB_a"/>
</dbReference>
<dbReference type="Pfam" id="PF02518">
    <property type="entry name" value="HATPase_c"/>
    <property type="match status" value="1"/>
</dbReference>
<keyword evidence="8" id="KW-0902">Two-component regulatory system</keyword>
<evidence type="ECO:0000256" key="4">
    <source>
        <dbReference type="ARBA" id="ARBA00022679"/>
    </source>
</evidence>
<dbReference type="AlphaFoldDB" id="A0A147KC82"/>
<dbReference type="InterPro" id="IPR036890">
    <property type="entry name" value="HATPase_C_sf"/>
</dbReference>
<feature type="domain" description="Histidine kinase" evidence="10">
    <location>
        <begin position="329"/>
        <end position="438"/>
    </location>
</feature>
<evidence type="ECO:0000256" key="2">
    <source>
        <dbReference type="ARBA" id="ARBA00012438"/>
    </source>
</evidence>
<dbReference type="PROSITE" id="PS50109">
    <property type="entry name" value="HIS_KIN"/>
    <property type="match status" value="1"/>
</dbReference>
<dbReference type="SUPFAM" id="SSF55890">
    <property type="entry name" value="Sporulation response regulatory protein Spo0B"/>
    <property type="match status" value="1"/>
</dbReference>
<evidence type="ECO:0000256" key="3">
    <source>
        <dbReference type="ARBA" id="ARBA00022553"/>
    </source>
</evidence>
<dbReference type="PRINTS" id="PR00344">
    <property type="entry name" value="BCTRLSENSOR"/>
</dbReference>
<evidence type="ECO:0000256" key="7">
    <source>
        <dbReference type="ARBA" id="ARBA00022840"/>
    </source>
</evidence>
<dbReference type="STRING" id="1150625.Q75_01450"/>
<evidence type="ECO:0000256" key="8">
    <source>
        <dbReference type="ARBA" id="ARBA00023012"/>
    </source>
</evidence>
<keyword evidence="9" id="KW-0812">Transmembrane</keyword>
<comment type="caution">
    <text evidence="11">The sequence shown here is derived from an EMBL/GenBank/DDBJ whole genome shotgun (WGS) entry which is preliminary data.</text>
</comment>
<evidence type="ECO:0000313" key="12">
    <source>
        <dbReference type="Proteomes" id="UP000074108"/>
    </source>
</evidence>
<proteinExistence type="predicted"/>
<keyword evidence="3" id="KW-0597">Phosphoprotein</keyword>
<protein>
    <recommendedName>
        <fullName evidence="2">histidine kinase</fullName>
        <ecNumber evidence="2">2.7.13.3</ecNumber>
    </recommendedName>
</protein>
<evidence type="ECO:0000256" key="6">
    <source>
        <dbReference type="ARBA" id="ARBA00022777"/>
    </source>
</evidence>
<dbReference type="OrthoDB" id="3173688at2"/>
<evidence type="ECO:0000313" key="11">
    <source>
        <dbReference type="EMBL" id="KUP09131.1"/>
    </source>
</evidence>
<feature type="transmembrane region" description="Helical" evidence="9">
    <location>
        <begin position="9"/>
        <end position="30"/>
    </location>
</feature>
<keyword evidence="9" id="KW-0472">Membrane</keyword>
<keyword evidence="6" id="KW-0418">Kinase</keyword>
<evidence type="ECO:0000259" key="10">
    <source>
        <dbReference type="PROSITE" id="PS50109"/>
    </source>
</evidence>
<dbReference type="RefSeq" id="WP_059350101.1">
    <property type="nucleotide sequence ID" value="NZ_LDYG01000003.1"/>
</dbReference>
<evidence type="ECO:0000256" key="9">
    <source>
        <dbReference type="SAM" id="Phobius"/>
    </source>
</evidence>
<dbReference type="SMART" id="SM00387">
    <property type="entry name" value="HATPase_c"/>
    <property type="match status" value="1"/>
</dbReference>
<accession>A0A147KC82</accession>
<dbReference type="Gene3D" id="1.10.287.130">
    <property type="match status" value="1"/>
</dbReference>
<organism evidence="11 12">
    <name type="scientific">Bacillus coahuilensis p1.1.43</name>
    <dbReference type="NCBI Taxonomy" id="1150625"/>
    <lineage>
        <taxon>Bacteria</taxon>
        <taxon>Bacillati</taxon>
        <taxon>Bacillota</taxon>
        <taxon>Bacilli</taxon>
        <taxon>Bacillales</taxon>
        <taxon>Bacillaceae</taxon>
        <taxon>Bacillus</taxon>
    </lineage>
</organism>
<keyword evidence="12" id="KW-1185">Reference proteome</keyword>
<reference evidence="11 12" key="1">
    <citation type="journal article" date="2016" name="Front. Microbiol.">
        <title>Microevolution Analysis of Bacillus coahuilensis Unveils Differences in Phosphorus Acquisition Strategies and Their Regulation.</title>
        <authorList>
            <person name="Gomez-Lunar Z."/>
            <person name="Hernandez-Gonzalez I."/>
            <person name="Rodriguez-Torres M.D."/>
            <person name="Souza V."/>
            <person name="Olmedo-Alvarez G."/>
        </authorList>
    </citation>
    <scope>NUCLEOTIDE SEQUENCE [LARGE SCALE GENOMIC DNA]</scope>
    <source>
        <strain evidence="12">p1.1.43</strain>
    </source>
</reference>